<feature type="region of interest" description="Disordered" evidence="12">
    <location>
        <begin position="185"/>
        <end position="211"/>
    </location>
</feature>
<dbReference type="Gene3D" id="3.30.160.60">
    <property type="entry name" value="Classic Zinc Finger"/>
    <property type="match status" value="5"/>
</dbReference>
<dbReference type="InterPro" id="IPR050888">
    <property type="entry name" value="ZnF_C2H2-type_TF"/>
</dbReference>
<dbReference type="PROSITE" id="PS00028">
    <property type="entry name" value="ZINC_FINGER_C2H2_1"/>
    <property type="match status" value="4"/>
</dbReference>
<keyword evidence="6" id="KW-0862">Zinc</keyword>
<dbReference type="GO" id="GO:0008270">
    <property type="term" value="F:zinc ion binding"/>
    <property type="evidence" value="ECO:0007669"/>
    <property type="project" value="UniProtKB-KW"/>
</dbReference>
<comment type="subcellular location">
    <subcellularLocation>
        <location evidence="1">Nucleus</location>
    </subcellularLocation>
</comment>
<evidence type="ECO:0000256" key="6">
    <source>
        <dbReference type="ARBA" id="ARBA00022833"/>
    </source>
</evidence>
<evidence type="ECO:0000256" key="9">
    <source>
        <dbReference type="ARBA" id="ARBA00023163"/>
    </source>
</evidence>
<feature type="domain" description="C2H2-type" evidence="13">
    <location>
        <begin position="113"/>
        <end position="140"/>
    </location>
</feature>
<keyword evidence="5 11" id="KW-0863">Zinc-finger</keyword>
<dbReference type="SMART" id="SM00355">
    <property type="entry name" value="ZnF_C2H2"/>
    <property type="match status" value="5"/>
</dbReference>
<dbReference type="GO" id="GO:0005634">
    <property type="term" value="C:nucleus"/>
    <property type="evidence" value="ECO:0007669"/>
    <property type="project" value="UniProtKB-SubCell"/>
</dbReference>
<evidence type="ECO:0000256" key="10">
    <source>
        <dbReference type="ARBA" id="ARBA00023242"/>
    </source>
</evidence>
<evidence type="ECO:0000256" key="3">
    <source>
        <dbReference type="ARBA" id="ARBA00022723"/>
    </source>
</evidence>
<dbReference type="PANTHER" id="PTHR24406">
    <property type="entry name" value="TRANSCRIPTIONAL REPRESSOR CTCFL-RELATED"/>
    <property type="match status" value="1"/>
</dbReference>
<dbReference type="InterPro" id="IPR013087">
    <property type="entry name" value="Znf_C2H2_type"/>
</dbReference>
<accession>A0A6B0V377</accession>
<proteinExistence type="inferred from homology"/>
<evidence type="ECO:0000313" key="14">
    <source>
        <dbReference type="EMBL" id="MXU96274.1"/>
    </source>
</evidence>
<evidence type="ECO:0000256" key="8">
    <source>
        <dbReference type="ARBA" id="ARBA00023125"/>
    </source>
</evidence>
<dbReference type="FunFam" id="3.30.160.60:FF:000185">
    <property type="entry name" value="zinc finger protein 319"/>
    <property type="match status" value="1"/>
</dbReference>
<protein>
    <submittedName>
        <fullName evidence="14">Putative regulation of transcription</fullName>
    </submittedName>
</protein>
<dbReference type="EMBL" id="GIFC01014191">
    <property type="protein sequence ID" value="MXU96274.1"/>
    <property type="molecule type" value="Transcribed_RNA"/>
</dbReference>
<feature type="domain" description="C2H2-type" evidence="13">
    <location>
        <begin position="141"/>
        <end position="168"/>
    </location>
</feature>
<dbReference type="GO" id="GO:0006355">
    <property type="term" value="P:regulation of DNA-templated transcription"/>
    <property type="evidence" value="ECO:0007669"/>
    <property type="project" value="UniProtKB-ARBA"/>
</dbReference>
<evidence type="ECO:0000256" key="5">
    <source>
        <dbReference type="ARBA" id="ARBA00022771"/>
    </source>
</evidence>
<dbReference type="FunFam" id="3.30.160.60:FF:002343">
    <property type="entry name" value="Zinc finger protein 33A"/>
    <property type="match status" value="1"/>
</dbReference>
<dbReference type="GO" id="GO:0003690">
    <property type="term" value="F:double-stranded DNA binding"/>
    <property type="evidence" value="ECO:0007669"/>
    <property type="project" value="UniProtKB-ARBA"/>
</dbReference>
<organism evidence="14">
    <name type="scientific">Ixodes ricinus</name>
    <name type="common">Common tick</name>
    <name type="synonym">Acarus ricinus</name>
    <dbReference type="NCBI Taxonomy" id="34613"/>
    <lineage>
        <taxon>Eukaryota</taxon>
        <taxon>Metazoa</taxon>
        <taxon>Ecdysozoa</taxon>
        <taxon>Arthropoda</taxon>
        <taxon>Chelicerata</taxon>
        <taxon>Arachnida</taxon>
        <taxon>Acari</taxon>
        <taxon>Parasitiformes</taxon>
        <taxon>Ixodida</taxon>
        <taxon>Ixodoidea</taxon>
        <taxon>Ixodidae</taxon>
        <taxon>Ixodinae</taxon>
        <taxon>Ixodes</taxon>
    </lineage>
</organism>
<reference evidence="14" key="1">
    <citation type="submission" date="2019-12" db="EMBL/GenBank/DDBJ databases">
        <title>An insight into the sialome of adult female Ixodes ricinus ticks feeding for 6 days.</title>
        <authorList>
            <person name="Perner J."/>
            <person name="Ribeiro J.M.C."/>
        </authorList>
    </citation>
    <scope>NUCLEOTIDE SEQUENCE</scope>
    <source>
        <strain evidence="14">Semi-engorged</strain>
        <tissue evidence="14">Salivary glands</tissue>
    </source>
</reference>
<dbReference type="AlphaFoldDB" id="A0A6B0V377"/>
<sequence>MEPNQSSSRGDGATLLGDTSYPLKVTEDIWFGCCSCTHVTRNKRGIVSHLAAHGDEQYKCKHPPKYRSKAQVLDNTQKHNSEKPFKCKLCPQEFAYNSILTCHNRTHTGEKPFKCKQCPQAFARNSHLQSHNHVHTGEKPYKCKQCPQAFAQNSNLKKHNRTHTGEKPFKCKQCTQAFAQNSNLQSHNQTHTGEKPFKCKQCPPDLRSHNH</sequence>
<keyword evidence="8" id="KW-0238">DNA-binding</keyword>
<dbReference type="SUPFAM" id="SSF57667">
    <property type="entry name" value="beta-beta-alpha zinc fingers"/>
    <property type="match status" value="2"/>
</dbReference>
<dbReference type="FunFam" id="3.30.160.60:FF:001270">
    <property type="entry name" value="zinc finger protein 583 isoform X1"/>
    <property type="match status" value="1"/>
</dbReference>
<evidence type="ECO:0000256" key="7">
    <source>
        <dbReference type="ARBA" id="ARBA00023015"/>
    </source>
</evidence>
<feature type="domain" description="C2H2-type" evidence="13">
    <location>
        <begin position="85"/>
        <end position="112"/>
    </location>
</feature>
<dbReference type="FunFam" id="3.30.160.60:FF:001370">
    <property type="entry name" value="Zinc finger protein"/>
    <property type="match status" value="1"/>
</dbReference>
<dbReference type="PROSITE" id="PS50157">
    <property type="entry name" value="ZINC_FINGER_C2H2_2"/>
    <property type="match status" value="4"/>
</dbReference>
<name>A0A6B0V377_IXORI</name>
<dbReference type="InterPro" id="IPR036236">
    <property type="entry name" value="Znf_C2H2_sf"/>
</dbReference>
<evidence type="ECO:0000259" key="13">
    <source>
        <dbReference type="PROSITE" id="PS50157"/>
    </source>
</evidence>
<evidence type="ECO:0000256" key="12">
    <source>
        <dbReference type="SAM" id="MobiDB-lite"/>
    </source>
</evidence>
<keyword evidence="3" id="KW-0479">Metal-binding</keyword>
<dbReference type="Pfam" id="PF00096">
    <property type="entry name" value="zf-C2H2"/>
    <property type="match status" value="3"/>
</dbReference>
<evidence type="ECO:0000256" key="1">
    <source>
        <dbReference type="ARBA" id="ARBA00004123"/>
    </source>
</evidence>
<keyword evidence="10" id="KW-0539">Nucleus</keyword>
<keyword evidence="4" id="KW-0677">Repeat</keyword>
<comment type="similarity">
    <text evidence="2">Belongs to the krueppel C2H2-type zinc-finger protein family.</text>
</comment>
<feature type="domain" description="C2H2-type" evidence="13">
    <location>
        <begin position="169"/>
        <end position="196"/>
    </location>
</feature>
<keyword evidence="7" id="KW-0805">Transcription regulation</keyword>
<evidence type="ECO:0000256" key="11">
    <source>
        <dbReference type="PROSITE-ProRule" id="PRU00042"/>
    </source>
</evidence>
<keyword evidence="9" id="KW-0804">Transcription</keyword>
<evidence type="ECO:0000256" key="2">
    <source>
        <dbReference type="ARBA" id="ARBA00006991"/>
    </source>
</evidence>
<evidence type="ECO:0000256" key="4">
    <source>
        <dbReference type="ARBA" id="ARBA00022737"/>
    </source>
</evidence>